<evidence type="ECO:0000313" key="1">
    <source>
        <dbReference type="EMBL" id="JAH54976.1"/>
    </source>
</evidence>
<name>A0A0E9TMZ7_ANGAN</name>
<dbReference type="AlphaFoldDB" id="A0A0E9TMZ7"/>
<organism evidence="1">
    <name type="scientific">Anguilla anguilla</name>
    <name type="common">European freshwater eel</name>
    <name type="synonym">Muraena anguilla</name>
    <dbReference type="NCBI Taxonomy" id="7936"/>
    <lineage>
        <taxon>Eukaryota</taxon>
        <taxon>Metazoa</taxon>
        <taxon>Chordata</taxon>
        <taxon>Craniata</taxon>
        <taxon>Vertebrata</taxon>
        <taxon>Euteleostomi</taxon>
        <taxon>Actinopterygii</taxon>
        <taxon>Neopterygii</taxon>
        <taxon>Teleostei</taxon>
        <taxon>Anguilliformes</taxon>
        <taxon>Anguillidae</taxon>
        <taxon>Anguilla</taxon>
    </lineage>
</organism>
<accession>A0A0E9TMZ7</accession>
<reference evidence="1" key="2">
    <citation type="journal article" date="2015" name="Fish Shellfish Immunol.">
        <title>Early steps in the European eel (Anguilla anguilla)-Vibrio vulnificus interaction in the gills: Role of the RtxA13 toxin.</title>
        <authorList>
            <person name="Callol A."/>
            <person name="Pajuelo D."/>
            <person name="Ebbesson L."/>
            <person name="Teles M."/>
            <person name="MacKenzie S."/>
            <person name="Amaro C."/>
        </authorList>
    </citation>
    <scope>NUCLEOTIDE SEQUENCE</scope>
</reference>
<protein>
    <submittedName>
        <fullName evidence="1">Uncharacterized protein</fullName>
    </submittedName>
</protein>
<sequence>MHTGPRTLREEDYKNNFRTIKPTFYRLPVINVATFSAPYSS</sequence>
<reference evidence="1" key="1">
    <citation type="submission" date="2014-11" db="EMBL/GenBank/DDBJ databases">
        <authorList>
            <person name="Amaro Gonzalez C."/>
        </authorList>
    </citation>
    <scope>NUCLEOTIDE SEQUENCE</scope>
</reference>
<dbReference type="EMBL" id="GBXM01053601">
    <property type="protein sequence ID" value="JAH54976.1"/>
    <property type="molecule type" value="Transcribed_RNA"/>
</dbReference>
<proteinExistence type="predicted"/>